<evidence type="ECO:0000313" key="1">
    <source>
        <dbReference type="EMBL" id="KAI8539311.1"/>
    </source>
</evidence>
<gene>
    <name evidence="1" type="ORF">RHMOL_Rhmol09G0172000</name>
</gene>
<keyword evidence="2" id="KW-1185">Reference proteome</keyword>
<protein>
    <submittedName>
        <fullName evidence="1">Uncharacterized protein</fullName>
    </submittedName>
</protein>
<dbReference type="Proteomes" id="UP001062846">
    <property type="component" value="Chromosome 9"/>
</dbReference>
<proteinExistence type="predicted"/>
<sequence length="692" mass="77738">MTPPTVTISHSLPPITSPQKKPTPPTTTTLSLLQLCNHLHEANQVHALMIKSSQISDTYSASRLAEFYAVSDNGNLKYAETVTNSIQVPYRYAWNTLIRGNLKKKNTHKAISLYDQMMCKSVEPDRFTFTLVLKACTLLGLRESVKQFHCQIIKRGVENSVSIRNKLIHVYAVNGSMVDARKVFDKSTDLDIVTWNSLLEGYAGNGEGGLVRHVFDEMPQRDVVSWNTVIAYYVRVSKFSEAIEVFQRMQEEGEQPDGVTLVSMLTAIAHLGALAQGKWVHAYIRKHGIELDENLGSALVNMYSKCGCLDRAREAFDETKRKSIDTWNAMIAGLASNGRSLEAIDLFSSMETSRTQPDVITFSCILNACSHGGLVEEGLAYFGKMKTVYGIEPDVAHYGCMIDLLGRAGLFDKVEETMKSMPMEPDAIMWKSLLSACKIHNKFDLGEKAGLELIKLAPDDHASYILLSNIYALANKWDGVHKLRKNMIEKGIKKPPGCSSIEVDGLVHEFIVGDTKHCKSKEIYDMVEEMEAKLKVVGYEPDTKHVLLDIEEEVVKQTSLGRHSEKLAVAFGLISTKPGTTIRVFNNIRMCGDCHSTMKLLSMAYSRDMVIRDSNRFHHFRGGSCSCMDYCKFEWKEYHVAMCTVSARNSQCNVRYGIYRIRKHPWKLVHSGFQWGKQLAAPLLILQAMQTT</sequence>
<dbReference type="EMBL" id="CM046396">
    <property type="protein sequence ID" value="KAI8539311.1"/>
    <property type="molecule type" value="Genomic_DNA"/>
</dbReference>
<reference evidence="1" key="1">
    <citation type="submission" date="2022-02" db="EMBL/GenBank/DDBJ databases">
        <title>Plant Genome Project.</title>
        <authorList>
            <person name="Zhang R.-G."/>
        </authorList>
    </citation>
    <scope>NUCLEOTIDE SEQUENCE</scope>
    <source>
        <strain evidence="1">AT1</strain>
    </source>
</reference>
<organism evidence="1 2">
    <name type="scientific">Rhododendron molle</name>
    <name type="common">Chinese azalea</name>
    <name type="synonym">Azalea mollis</name>
    <dbReference type="NCBI Taxonomy" id="49168"/>
    <lineage>
        <taxon>Eukaryota</taxon>
        <taxon>Viridiplantae</taxon>
        <taxon>Streptophyta</taxon>
        <taxon>Embryophyta</taxon>
        <taxon>Tracheophyta</taxon>
        <taxon>Spermatophyta</taxon>
        <taxon>Magnoliopsida</taxon>
        <taxon>eudicotyledons</taxon>
        <taxon>Gunneridae</taxon>
        <taxon>Pentapetalae</taxon>
        <taxon>asterids</taxon>
        <taxon>Ericales</taxon>
        <taxon>Ericaceae</taxon>
        <taxon>Ericoideae</taxon>
        <taxon>Rhodoreae</taxon>
        <taxon>Rhododendron</taxon>
    </lineage>
</organism>
<evidence type="ECO:0000313" key="2">
    <source>
        <dbReference type="Proteomes" id="UP001062846"/>
    </source>
</evidence>
<name>A0ACC0MEX5_RHOML</name>
<accession>A0ACC0MEX5</accession>
<comment type="caution">
    <text evidence="1">The sequence shown here is derived from an EMBL/GenBank/DDBJ whole genome shotgun (WGS) entry which is preliminary data.</text>
</comment>